<name>A0A3M9NGY9_9BACT</name>
<protein>
    <submittedName>
        <fullName evidence="1">Uncharacterized protein</fullName>
    </submittedName>
</protein>
<evidence type="ECO:0000313" key="1">
    <source>
        <dbReference type="EMBL" id="RNI36567.1"/>
    </source>
</evidence>
<comment type="caution">
    <text evidence="1">The sequence shown here is derived from an EMBL/GenBank/DDBJ whole genome shotgun (WGS) entry which is preliminary data.</text>
</comment>
<evidence type="ECO:0000313" key="2">
    <source>
        <dbReference type="Proteomes" id="UP000267223"/>
    </source>
</evidence>
<dbReference type="EMBL" id="RJJR01000007">
    <property type="protein sequence ID" value="RNI36567.1"/>
    <property type="molecule type" value="Genomic_DNA"/>
</dbReference>
<gene>
    <name evidence="1" type="ORF">EFY79_09565</name>
</gene>
<dbReference type="AlphaFoldDB" id="A0A3M9NGY9"/>
<dbReference type="Proteomes" id="UP000267223">
    <property type="component" value="Unassembled WGS sequence"/>
</dbReference>
<dbReference type="OrthoDB" id="9878877at2"/>
<proteinExistence type="predicted"/>
<keyword evidence="2" id="KW-1185">Reference proteome</keyword>
<organism evidence="1 2">
    <name type="scientific">Hanamia caeni</name>
    <dbReference type="NCBI Taxonomy" id="2294116"/>
    <lineage>
        <taxon>Bacteria</taxon>
        <taxon>Pseudomonadati</taxon>
        <taxon>Bacteroidota</taxon>
        <taxon>Chitinophagia</taxon>
        <taxon>Chitinophagales</taxon>
        <taxon>Chitinophagaceae</taxon>
        <taxon>Hanamia</taxon>
    </lineage>
</organism>
<accession>A0A3M9NGY9</accession>
<reference evidence="1 2" key="1">
    <citation type="submission" date="2018-11" db="EMBL/GenBank/DDBJ databases">
        <title>Draft genome sequence of Ferruginibacter sp. BO-59.</title>
        <authorList>
            <person name="Im W.T."/>
        </authorList>
    </citation>
    <scope>NUCLEOTIDE SEQUENCE [LARGE SCALE GENOMIC DNA]</scope>
    <source>
        <strain evidence="1 2">BO-59</strain>
    </source>
</reference>
<dbReference type="RefSeq" id="WP_123120485.1">
    <property type="nucleotide sequence ID" value="NZ_RJJR01000007.1"/>
</dbReference>
<sequence length="80" mass="9422">METVDFMTLVEMPDQTRLEVVYYCKDNNLKEGEKNKFTQLYIQLHDCICTMKIEKAIVKNAKEVERLVQNKVIAERGHLC</sequence>